<evidence type="ECO:0000259" key="1">
    <source>
        <dbReference type="Pfam" id="PF00149"/>
    </source>
</evidence>
<protein>
    <recommendedName>
        <fullName evidence="1">Calcineurin-like phosphoesterase domain-containing protein</fullName>
    </recommendedName>
</protein>
<dbReference type="AlphaFoldDB" id="A0A6C0E264"/>
<dbReference type="SUPFAM" id="SSF56300">
    <property type="entry name" value="Metallo-dependent phosphatases"/>
    <property type="match status" value="1"/>
</dbReference>
<sequence length="276" mass="32014">MTKFQIVSDLHIEYKNDEIPNPLTLITPSSDVLILAGDIGSLYKYEQIEGFLKKLCIHFKTVLYIPGNHEFYIVPNSLYKPLPFSELVNRLFMLEKSIDNLFILNQSSVIINNICITGCTLWSKAEVNIPHFIVRINGMTNQLYEQKYLNDLKYIEKMINYCKSNKLQMVVVSHHCPSYSVLSERRANDKYVSLYVSKLDHLLTSNNVHTWVAGHTHRNFDFITNGGTRLVSNQKGKPRDNVRDFSKSFVIQVEPINYEFTQNIIIRNHSDKYVCV</sequence>
<accession>A0A6C0E264</accession>
<name>A0A6C0E264_9ZZZZ</name>
<dbReference type="Pfam" id="PF00149">
    <property type="entry name" value="Metallophos"/>
    <property type="match status" value="1"/>
</dbReference>
<dbReference type="Gene3D" id="3.60.21.10">
    <property type="match status" value="1"/>
</dbReference>
<proteinExistence type="predicted"/>
<feature type="domain" description="Calcineurin-like phosphoesterase" evidence="1">
    <location>
        <begin position="4"/>
        <end position="218"/>
    </location>
</feature>
<organism evidence="2">
    <name type="scientific">viral metagenome</name>
    <dbReference type="NCBI Taxonomy" id="1070528"/>
    <lineage>
        <taxon>unclassified sequences</taxon>
        <taxon>metagenomes</taxon>
        <taxon>organismal metagenomes</taxon>
    </lineage>
</organism>
<dbReference type="InterPro" id="IPR029052">
    <property type="entry name" value="Metallo-depent_PP-like"/>
</dbReference>
<reference evidence="2" key="1">
    <citation type="journal article" date="2020" name="Nature">
        <title>Giant virus diversity and host interactions through global metagenomics.</title>
        <authorList>
            <person name="Schulz F."/>
            <person name="Roux S."/>
            <person name="Paez-Espino D."/>
            <person name="Jungbluth S."/>
            <person name="Walsh D.A."/>
            <person name="Denef V.J."/>
            <person name="McMahon K.D."/>
            <person name="Konstantinidis K.T."/>
            <person name="Eloe-Fadrosh E.A."/>
            <person name="Kyrpides N.C."/>
            <person name="Woyke T."/>
        </authorList>
    </citation>
    <scope>NUCLEOTIDE SEQUENCE</scope>
    <source>
        <strain evidence="2">GVMAG-M-3300023179-111</strain>
    </source>
</reference>
<dbReference type="PANTHER" id="PTHR37844:SF1">
    <property type="entry name" value="CALCINEURIN-LIKE PHOSPHOESTERASE DOMAIN-CONTAINING PROTEIN"/>
    <property type="match status" value="1"/>
</dbReference>
<evidence type="ECO:0000313" key="2">
    <source>
        <dbReference type="EMBL" id="QHT22369.1"/>
    </source>
</evidence>
<dbReference type="EMBL" id="MN739709">
    <property type="protein sequence ID" value="QHT22369.1"/>
    <property type="molecule type" value="Genomic_DNA"/>
</dbReference>
<dbReference type="InterPro" id="IPR004843">
    <property type="entry name" value="Calcineurin-like_PHP"/>
</dbReference>
<dbReference type="PANTHER" id="PTHR37844">
    <property type="entry name" value="SER/THR PROTEIN PHOSPHATASE SUPERFAMILY (AFU_ORTHOLOGUE AFUA_1G14840)"/>
    <property type="match status" value="1"/>
</dbReference>
<dbReference type="GO" id="GO:0016787">
    <property type="term" value="F:hydrolase activity"/>
    <property type="evidence" value="ECO:0007669"/>
    <property type="project" value="InterPro"/>
</dbReference>